<comment type="similarity">
    <text evidence="1">Belongs to the CCDC39 family.</text>
</comment>
<gene>
    <name evidence="6" type="ORF">PHET_09212</name>
</gene>
<dbReference type="Proteomes" id="UP000748531">
    <property type="component" value="Unassembled WGS sequence"/>
</dbReference>
<evidence type="ECO:0000256" key="3">
    <source>
        <dbReference type="ARBA" id="ARBA00023054"/>
    </source>
</evidence>
<proteinExistence type="inferred from homology"/>
<evidence type="ECO:0000256" key="5">
    <source>
        <dbReference type="SAM" id="Coils"/>
    </source>
</evidence>
<feature type="coiled-coil region" evidence="5">
    <location>
        <begin position="101"/>
        <end position="183"/>
    </location>
</feature>
<sequence length="255" mass="29947">METRLNQLRNQVMSEETRQLQLDALEHEVDAELNARKNCMQVELRQMESRLVETKAELTSRQRRLDQIRARYNVTVIATGTANEDALGARMRYLLEALQERQDLKHKGDTLDAQVRRAEEELRALENTVVVMGALNEEARGKLKLREEDEPLITEKREIEKKLTDAQDKITSHRENRRRLRGNILHCEMQLEELNALMEIVKQRLHTAGLHMEKATRTVEESKQRYERAGRILSQVMERLNRFFRANQADIEVSH</sequence>
<name>A0A8J4WLK8_9TREM</name>
<accession>A0A8J4WLK8</accession>
<evidence type="ECO:0000256" key="1">
    <source>
        <dbReference type="ARBA" id="ARBA00005805"/>
    </source>
</evidence>
<dbReference type="PANTHER" id="PTHR18962">
    <property type="entry name" value="COILED-COIL DOMAIN-CONTAINING PROTEIN 39"/>
    <property type="match status" value="1"/>
</dbReference>
<evidence type="ECO:0000313" key="6">
    <source>
        <dbReference type="EMBL" id="KAF5394960.1"/>
    </source>
</evidence>
<dbReference type="GO" id="GO:0060285">
    <property type="term" value="P:cilium-dependent cell motility"/>
    <property type="evidence" value="ECO:0007669"/>
    <property type="project" value="TreeGrafter"/>
</dbReference>
<keyword evidence="3 5" id="KW-0175">Coiled coil</keyword>
<feature type="coiled-coil region" evidence="5">
    <location>
        <begin position="37"/>
        <end position="64"/>
    </location>
</feature>
<dbReference type="OrthoDB" id="6285579at2759"/>
<organism evidence="6 7">
    <name type="scientific">Paragonimus heterotremus</name>
    <dbReference type="NCBI Taxonomy" id="100268"/>
    <lineage>
        <taxon>Eukaryota</taxon>
        <taxon>Metazoa</taxon>
        <taxon>Spiralia</taxon>
        <taxon>Lophotrochozoa</taxon>
        <taxon>Platyhelminthes</taxon>
        <taxon>Trematoda</taxon>
        <taxon>Digenea</taxon>
        <taxon>Plagiorchiida</taxon>
        <taxon>Troglotremata</taxon>
        <taxon>Troglotrematidae</taxon>
        <taxon>Paragonimus</taxon>
    </lineage>
</organism>
<dbReference type="GO" id="GO:0003341">
    <property type="term" value="P:cilium movement"/>
    <property type="evidence" value="ECO:0007669"/>
    <property type="project" value="InterPro"/>
</dbReference>
<dbReference type="AlphaFoldDB" id="A0A8J4WLK8"/>
<dbReference type="InterPro" id="IPR033290">
    <property type="entry name" value="CCDC39"/>
</dbReference>
<dbReference type="GO" id="GO:0005930">
    <property type="term" value="C:axoneme"/>
    <property type="evidence" value="ECO:0007669"/>
    <property type="project" value="InterPro"/>
</dbReference>
<reference evidence="6" key="1">
    <citation type="submission" date="2019-05" db="EMBL/GenBank/DDBJ databases">
        <title>Annotation for the trematode Paragonimus heterotremus.</title>
        <authorList>
            <person name="Choi Y.-J."/>
        </authorList>
    </citation>
    <scope>NUCLEOTIDE SEQUENCE</scope>
    <source>
        <strain evidence="6">LC</strain>
    </source>
</reference>
<evidence type="ECO:0000256" key="4">
    <source>
        <dbReference type="ARBA" id="ARBA00045182"/>
    </source>
</evidence>
<protein>
    <recommendedName>
        <fullName evidence="2">Coiled-coil domain-containing protein 39</fullName>
    </recommendedName>
</protein>
<evidence type="ECO:0000313" key="7">
    <source>
        <dbReference type="Proteomes" id="UP000748531"/>
    </source>
</evidence>
<dbReference type="EMBL" id="LUCH01017467">
    <property type="protein sequence ID" value="KAF5394960.1"/>
    <property type="molecule type" value="Genomic_DNA"/>
</dbReference>
<evidence type="ECO:0000256" key="2">
    <source>
        <dbReference type="ARBA" id="ARBA00016725"/>
    </source>
</evidence>
<keyword evidence="7" id="KW-1185">Reference proteome</keyword>
<comment type="caution">
    <text evidence="6">The sequence shown here is derived from an EMBL/GenBank/DDBJ whole genome shotgun (WGS) entry which is preliminary data.</text>
</comment>
<dbReference type="PANTHER" id="PTHR18962:SF0">
    <property type="entry name" value="COILED-COIL DOMAIN-CONTAINING PROTEIN 39"/>
    <property type="match status" value="1"/>
</dbReference>
<comment type="function">
    <text evidence="4">Required for assembly of dynein regulatory complex (DRC) and inner dynein arm (IDA) complexes, which are responsible for ciliary beat regulation, thereby playing a central role in motility in cilia and flagella. Probably acts together with CCDC40 to form a molecular ruler that determines the 96 nanometer (nm) repeat length and arrangements of components in cilia and flagella. Not required for outer dynein arm complexes assembly.</text>
</comment>
<dbReference type="Pfam" id="PF24161">
    <property type="entry name" value="CCDC39"/>
    <property type="match status" value="1"/>
</dbReference>
<dbReference type="GO" id="GO:0036159">
    <property type="term" value="P:inner dynein arm assembly"/>
    <property type="evidence" value="ECO:0007669"/>
    <property type="project" value="InterPro"/>
</dbReference>